<dbReference type="Gene3D" id="3.40.50.720">
    <property type="entry name" value="NAD(P)-binding Rossmann-like Domain"/>
    <property type="match status" value="1"/>
</dbReference>
<gene>
    <name evidence="1" type="ORF">ACFOEI_15770</name>
</gene>
<protein>
    <submittedName>
        <fullName evidence="1">Uncharacterized protein</fullName>
    </submittedName>
</protein>
<comment type="caution">
    <text evidence="1">The sequence shown here is derived from an EMBL/GenBank/DDBJ whole genome shotgun (WGS) entry which is preliminary data.</text>
</comment>
<dbReference type="EMBL" id="JBHRUH010000031">
    <property type="protein sequence ID" value="MFC3293514.1"/>
    <property type="molecule type" value="Genomic_DNA"/>
</dbReference>
<dbReference type="SUPFAM" id="SSF53335">
    <property type="entry name" value="S-adenosyl-L-methionine-dependent methyltransferases"/>
    <property type="match status" value="1"/>
</dbReference>
<evidence type="ECO:0000313" key="2">
    <source>
        <dbReference type="Proteomes" id="UP001595640"/>
    </source>
</evidence>
<sequence length="131" mass="15214">MKQMKRFLAPWRRITGQWNHRPRQLVIICGLDYEHYRIQALVKQSRRYELLALINDFPWNHGTLVNGVRVYYPSEASSLVRRHGVTRVLFHSETDLAVFDAGTLSALKELGVIFSSVDPQKIEDLDDYLAS</sequence>
<name>A0ABV7M6N0_9GAMM</name>
<dbReference type="Proteomes" id="UP001595640">
    <property type="component" value="Unassembled WGS sequence"/>
</dbReference>
<organism evidence="1 2">
    <name type="scientific">Modicisalibacter luteus</name>
    <dbReference type="NCBI Taxonomy" id="453962"/>
    <lineage>
        <taxon>Bacteria</taxon>
        <taxon>Pseudomonadati</taxon>
        <taxon>Pseudomonadota</taxon>
        <taxon>Gammaproteobacteria</taxon>
        <taxon>Oceanospirillales</taxon>
        <taxon>Halomonadaceae</taxon>
        <taxon>Modicisalibacter</taxon>
    </lineage>
</organism>
<evidence type="ECO:0000313" key="1">
    <source>
        <dbReference type="EMBL" id="MFC3293514.1"/>
    </source>
</evidence>
<dbReference type="RefSeq" id="WP_156817360.1">
    <property type="nucleotide sequence ID" value="NZ_BMXD01000001.1"/>
</dbReference>
<dbReference type="InterPro" id="IPR029063">
    <property type="entry name" value="SAM-dependent_MTases_sf"/>
</dbReference>
<proteinExistence type="predicted"/>
<keyword evidence="2" id="KW-1185">Reference proteome</keyword>
<reference evidence="2" key="1">
    <citation type="journal article" date="2019" name="Int. J. Syst. Evol. Microbiol.">
        <title>The Global Catalogue of Microorganisms (GCM) 10K type strain sequencing project: providing services to taxonomists for standard genome sequencing and annotation.</title>
        <authorList>
            <consortium name="The Broad Institute Genomics Platform"/>
            <consortium name="The Broad Institute Genome Sequencing Center for Infectious Disease"/>
            <person name="Wu L."/>
            <person name="Ma J."/>
        </authorList>
    </citation>
    <scope>NUCLEOTIDE SEQUENCE [LARGE SCALE GENOMIC DNA]</scope>
    <source>
        <strain evidence="2">KCTC 12847</strain>
    </source>
</reference>
<accession>A0ABV7M6N0</accession>